<feature type="region of interest" description="Disordered" evidence="1">
    <location>
        <begin position="588"/>
        <end position="607"/>
    </location>
</feature>
<feature type="compositionally biased region" description="Low complexity" evidence="1">
    <location>
        <begin position="760"/>
        <end position="776"/>
    </location>
</feature>
<dbReference type="AlphaFoldDB" id="A0A545UYF3"/>
<sequence length="857" mass="94533">MRSNDPQRKYNGEMAADAGLTVKLWDGHKRTARHWNGLHREPELWSANGNCLIHLYGKGQCNAGPSFRVDFATLVKKQCHTFINMYIDQQGPAFELPKTDSEWNRLCLKRRVSLYVPAVPGCTRSELLRQHLSVRNFLAWTAGLPLVGTHLGEEIVTLFQSMDTYRSLGADSIADLLAYLDAAGYMNIVAQPDHALASLYAAELLRHQDLYTRAFVHCVGMGERLYRSTEYTKISLVSRRLIRDAGQELKCKISSAVEDLGSFLEEELSESRIGFPAGLRVHLDSFRSALWTFYTAKFGYFPPRDFDAKVIQAMSEDFEALHDLLVDDGAGTAGMFGGTTGGGLCILQIIRAFDSRNSFDTRPHPLPLLPATSEARKSRRVSWLGRGEMGKPANRLAAHAALMKASNWREPFIKNGLVRLYCDFEGKSLQPSLHKGAKPEDVSITDARKVRWILIYAMCQVLRSISRRAPQVAGEQAPYFLSASVAELPPWNTGVDATTMDLPISSRGLPTMPPSADEPWQPKFVGGVEIKPDIDYFALTRSTERQQPDKLRRWESVSVSHAAASPANASSGIVFTRRSSIRDSIRRRLRPGTAGSGTTAASPPRKTTHHEIVVQGYGNGTNEVKLGRRNTVGCDHFESGRRPSTVLPSDSRDMSLPAVVFESIPIQSRRSSNRSSSNASFAATMDSPAESDPGSPATIATPELEQNGMEPVIVRNSSHKSLTQRYPMKSVLESIGRTSSKRRASLAGAGGREQPPSMPPQQQQQPPSLSLSGSLSRAPSLRKSLLPESWTLAGRPTFVEHDIDEEDEFVSLQSEADEWIAMQAFLDGDDVSGTPTAHERAAPGWEQYNDLGGLIEV</sequence>
<dbReference type="Proteomes" id="UP000315783">
    <property type="component" value="Unassembled WGS sequence"/>
</dbReference>
<feature type="domain" description="DUF8004" evidence="2">
    <location>
        <begin position="174"/>
        <end position="264"/>
    </location>
</feature>
<dbReference type="InterPro" id="IPR058317">
    <property type="entry name" value="DUF8004"/>
</dbReference>
<organism evidence="3 4">
    <name type="scientific">Cordyceps javanica</name>
    <dbReference type="NCBI Taxonomy" id="43265"/>
    <lineage>
        <taxon>Eukaryota</taxon>
        <taxon>Fungi</taxon>
        <taxon>Dikarya</taxon>
        <taxon>Ascomycota</taxon>
        <taxon>Pezizomycotina</taxon>
        <taxon>Sordariomycetes</taxon>
        <taxon>Hypocreomycetidae</taxon>
        <taxon>Hypocreales</taxon>
        <taxon>Cordycipitaceae</taxon>
        <taxon>Cordyceps</taxon>
    </lineage>
</organism>
<dbReference type="EMBL" id="SPUK01000009">
    <property type="protein sequence ID" value="TQV94473.1"/>
    <property type="molecule type" value="Genomic_DNA"/>
</dbReference>
<comment type="caution">
    <text evidence="3">The sequence shown here is derived from an EMBL/GenBank/DDBJ whole genome shotgun (WGS) entry which is preliminary data.</text>
</comment>
<evidence type="ECO:0000313" key="3">
    <source>
        <dbReference type="EMBL" id="TQV94473.1"/>
    </source>
</evidence>
<gene>
    <name evidence="3" type="ORF">IF1G_06484</name>
</gene>
<feature type="region of interest" description="Disordered" evidence="1">
    <location>
        <begin position="667"/>
        <end position="776"/>
    </location>
</feature>
<proteinExistence type="predicted"/>
<protein>
    <submittedName>
        <fullName evidence="3">Choriogenin Hminor</fullName>
    </submittedName>
</protein>
<dbReference type="STRING" id="43265.A0A545UYF3"/>
<dbReference type="PANTHER" id="PTHR39601:SF1">
    <property type="entry name" value="CHORIOGENIN HMINOR"/>
    <property type="match status" value="1"/>
</dbReference>
<accession>A0A545UYF3</accession>
<keyword evidence="4" id="KW-1185">Reference proteome</keyword>
<name>A0A545UYF3_9HYPO</name>
<evidence type="ECO:0000256" key="1">
    <source>
        <dbReference type="SAM" id="MobiDB-lite"/>
    </source>
</evidence>
<feature type="compositionally biased region" description="Polar residues" evidence="1">
    <location>
        <begin position="715"/>
        <end position="724"/>
    </location>
</feature>
<reference evidence="3 4" key="1">
    <citation type="journal article" date="2019" name="Appl. Microbiol. Biotechnol.">
        <title>Genome sequence of Isaria javanica and comparative genome analysis insights into family S53 peptidase evolution in fungal entomopathogens.</title>
        <authorList>
            <person name="Lin R."/>
            <person name="Zhang X."/>
            <person name="Xin B."/>
            <person name="Zou M."/>
            <person name="Gao Y."/>
            <person name="Qin F."/>
            <person name="Hu Q."/>
            <person name="Xie B."/>
            <person name="Cheng X."/>
        </authorList>
    </citation>
    <scope>NUCLEOTIDE SEQUENCE [LARGE SCALE GENOMIC DNA]</scope>
    <source>
        <strain evidence="3 4">IJ1G</strain>
    </source>
</reference>
<dbReference type="OrthoDB" id="4114825at2759"/>
<feature type="compositionally biased region" description="Low complexity" evidence="1">
    <location>
        <begin position="668"/>
        <end position="683"/>
    </location>
</feature>
<evidence type="ECO:0000259" key="2">
    <source>
        <dbReference type="Pfam" id="PF26013"/>
    </source>
</evidence>
<evidence type="ECO:0000313" key="4">
    <source>
        <dbReference type="Proteomes" id="UP000315783"/>
    </source>
</evidence>
<dbReference type="Pfam" id="PF26013">
    <property type="entry name" value="DUF8004"/>
    <property type="match status" value="1"/>
</dbReference>
<dbReference type="PANTHER" id="PTHR39601">
    <property type="entry name" value="CHORIOGENIN HMINOR"/>
    <property type="match status" value="1"/>
</dbReference>